<dbReference type="PANTHER" id="PTHR35585:SF1">
    <property type="entry name" value="HHE DOMAIN PROTEIN (AFU_ORTHOLOGUE AFUA_4G00730)"/>
    <property type="match status" value="1"/>
</dbReference>
<keyword evidence="3" id="KW-1185">Reference proteome</keyword>
<evidence type="ECO:0000313" key="3">
    <source>
        <dbReference type="Proteomes" id="UP000320338"/>
    </source>
</evidence>
<dbReference type="Pfam" id="PF01814">
    <property type="entry name" value="Hemerythrin"/>
    <property type="match status" value="1"/>
</dbReference>
<organism evidence="2 3">
    <name type="scientific">Pseudonocardia hydrocarbonoxydans</name>
    <dbReference type="NCBI Taxonomy" id="76726"/>
    <lineage>
        <taxon>Bacteria</taxon>
        <taxon>Bacillati</taxon>
        <taxon>Actinomycetota</taxon>
        <taxon>Actinomycetes</taxon>
        <taxon>Pseudonocardiales</taxon>
        <taxon>Pseudonocardiaceae</taxon>
        <taxon>Pseudonocardia</taxon>
    </lineage>
</organism>
<dbReference type="PANTHER" id="PTHR35585">
    <property type="entry name" value="HHE DOMAIN PROTEIN (AFU_ORTHOLOGUE AFUA_4G00730)"/>
    <property type="match status" value="1"/>
</dbReference>
<evidence type="ECO:0000313" key="2">
    <source>
        <dbReference type="EMBL" id="GEC19623.1"/>
    </source>
</evidence>
<dbReference type="Gene3D" id="1.20.120.520">
    <property type="entry name" value="nmb1532 protein domain like"/>
    <property type="match status" value="1"/>
</dbReference>
<gene>
    <name evidence="2" type="ORF">PHY01_19060</name>
</gene>
<dbReference type="EMBL" id="BJNG01000015">
    <property type="protein sequence ID" value="GEC19623.1"/>
    <property type="molecule type" value="Genomic_DNA"/>
</dbReference>
<reference evidence="2 3" key="1">
    <citation type="submission" date="2019-06" db="EMBL/GenBank/DDBJ databases">
        <title>Whole genome shotgun sequence of Pseudonocardia hydrocarbonoxydans NBRC 14498.</title>
        <authorList>
            <person name="Hosoyama A."/>
            <person name="Uohara A."/>
            <person name="Ohji S."/>
            <person name="Ichikawa N."/>
        </authorList>
    </citation>
    <scope>NUCLEOTIDE SEQUENCE [LARGE SCALE GENOMIC DNA]</scope>
    <source>
        <strain evidence="2 3">NBRC 14498</strain>
    </source>
</reference>
<dbReference type="AlphaFoldDB" id="A0A4Y3WL99"/>
<name>A0A4Y3WL99_9PSEU</name>
<dbReference type="OrthoDB" id="5523420at2"/>
<evidence type="ECO:0000259" key="1">
    <source>
        <dbReference type="Pfam" id="PF01814"/>
    </source>
</evidence>
<accession>A0A4Y3WL99</accession>
<sequence>MPDVVRLILDDHESFRARFAELEKLHDDATAAAAIWAPLAAELEVHATAEEKFFYPQLLERVDDMEDETEDAVGDHDDIRKGIRRAAAADLGSDEWWAGIRDAQEANDHHLAEEERDDLAPFLEKTSLEVRNQVGEKFAAFKREHAHGAGLDYSDTGAEEYMEEHTS</sequence>
<comment type="caution">
    <text evidence="2">The sequence shown here is derived from an EMBL/GenBank/DDBJ whole genome shotgun (WGS) entry which is preliminary data.</text>
</comment>
<protein>
    <submittedName>
        <fullName evidence="2">Cation-binding protein</fullName>
    </submittedName>
</protein>
<feature type="domain" description="Hemerythrin-like" evidence="1">
    <location>
        <begin position="4"/>
        <end position="117"/>
    </location>
</feature>
<dbReference type="Proteomes" id="UP000320338">
    <property type="component" value="Unassembled WGS sequence"/>
</dbReference>
<dbReference type="InterPro" id="IPR012312">
    <property type="entry name" value="Hemerythrin-like"/>
</dbReference>
<proteinExistence type="predicted"/>
<dbReference type="RefSeq" id="WP_141278168.1">
    <property type="nucleotide sequence ID" value="NZ_BAAARZ010000044.1"/>
</dbReference>